<dbReference type="InterPro" id="IPR045739">
    <property type="entry name" value="ACT_dom_pair"/>
</dbReference>
<dbReference type="OrthoDB" id="9790662at2"/>
<dbReference type="InterPro" id="IPR002912">
    <property type="entry name" value="ACT_dom"/>
</dbReference>
<evidence type="ECO:0000313" key="3">
    <source>
        <dbReference type="EMBL" id="SHJ42678.1"/>
    </source>
</evidence>
<dbReference type="EMBL" id="FQZP01000053">
    <property type="protein sequence ID" value="SHJ42678.1"/>
    <property type="molecule type" value="Genomic_DNA"/>
</dbReference>
<proteinExistence type="predicted"/>
<dbReference type="InterPro" id="IPR045865">
    <property type="entry name" value="ACT-like_dom_sf"/>
</dbReference>
<dbReference type="Pfam" id="PF19571">
    <property type="entry name" value="ACT_8"/>
    <property type="match status" value="1"/>
</dbReference>
<dbReference type="PANTHER" id="PTHR40099:SF1">
    <property type="entry name" value="ACETOLACTATE SYNTHASE, SMALL SUBUNIT"/>
    <property type="match status" value="1"/>
</dbReference>
<organism evidence="3 4">
    <name type="scientific">Thermoclostridium caenicola</name>
    <dbReference type="NCBI Taxonomy" id="659425"/>
    <lineage>
        <taxon>Bacteria</taxon>
        <taxon>Bacillati</taxon>
        <taxon>Bacillota</taxon>
        <taxon>Clostridia</taxon>
        <taxon>Eubacteriales</taxon>
        <taxon>Oscillospiraceae</taxon>
        <taxon>Thermoclostridium</taxon>
    </lineage>
</organism>
<gene>
    <name evidence="3" type="ORF">SAMN05444373_10536</name>
</gene>
<dbReference type="PROSITE" id="PS51677">
    <property type="entry name" value="NODB"/>
    <property type="match status" value="1"/>
</dbReference>
<evidence type="ECO:0000313" key="4">
    <source>
        <dbReference type="Proteomes" id="UP000324781"/>
    </source>
</evidence>
<dbReference type="RefSeq" id="WP_149679417.1">
    <property type="nucleotide sequence ID" value="NZ_DAONMB010000030.1"/>
</dbReference>
<dbReference type="SUPFAM" id="SSF55021">
    <property type="entry name" value="ACT-like"/>
    <property type="match status" value="2"/>
</dbReference>
<reference evidence="3 4" key="1">
    <citation type="submission" date="2016-11" db="EMBL/GenBank/DDBJ databases">
        <authorList>
            <person name="Varghese N."/>
            <person name="Submissions S."/>
        </authorList>
    </citation>
    <scope>NUCLEOTIDE SEQUENCE [LARGE SCALE GENOMIC DNA]</scope>
    <source>
        <strain evidence="3 4">DSM 19027</strain>
    </source>
</reference>
<evidence type="ECO:0000259" key="2">
    <source>
        <dbReference type="PROSITE" id="PS51677"/>
    </source>
</evidence>
<evidence type="ECO:0000259" key="1">
    <source>
        <dbReference type="PROSITE" id="PS51671"/>
    </source>
</evidence>
<protein>
    <submittedName>
        <fullName evidence="3">Uncharacterized conserved protein, contains tandem ACT domains</fullName>
    </submittedName>
</protein>
<name>A0A1M6J7K0_9FIRM</name>
<dbReference type="InterPro" id="IPR002509">
    <property type="entry name" value="NODB_dom"/>
</dbReference>
<keyword evidence="4" id="KW-1185">Reference proteome</keyword>
<sequence length="144" mass="15353">MLIQQLTIFLENQSGRLAEVTRVLANAGINIRALSIADTAEYGILRLIVNDPVSAAGILKKEGFSVGIADVIGITIDDTPGSLARVLAILEENNISIEYMYAFTGSSRAGMANVVIKVEDLRKAVDILTGAGVNVMTPDEVHQL</sequence>
<dbReference type="GO" id="GO:0016810">
    <property type="term" value="F:hydrolase activity, acting on carbon-nitrogen (but not peptide) bonds"/>
    <property type="evidence" value="ECO:0007669"/>
    <property type="project" value="InterPro"/>
</dbReference>
<dbReference type="Proteomes" id="UP000324781">
    <property type="component" value="Unassembled WGS sequence"/>
</dbReference>
<dbReference type="PANTHER" id="PTHR40099">
    <property type="entry name" value="ACETOLACTATE SYNTHASE, SMALL SUBUNIT"/>
    <property type="match status" value="1"/>
</dbReference>
<accession>A0A1M6J7K0</accession>
<dbReference type="CDD" id="cd04882">
    <property type="entry name" value="ACT_Bt0572_2"/>
    <property type="match status" value="1"/>
</dbReference>
<dbReference type="AlphaFoldDB" id="A0A1M6J7K0"/>
<dbReference type="Gene3D" id="3.30.2130.10">
    <property type="entry name" value="VC0802-like"/>
    <property type="match status" value="1"/>
</dbReference>
<feature type="domain" description="ACT" evidence="1">
    <location>
        <begin position="71"/>
        <end position="144"/>
    </location>
</feature>
<dbReference type="PROSITE" id="PS51671">
    <property type="entry name" value="ACT"/>
    <property type="match status" value="1"/>
</dbReference>
<feature type="domain" description="NodB homology" evidence="2">
    <location>
        <begin position="70"/>
        <end position="144"/>
    </location>
</feature>
<dbReference type="CDD" id="cd04908">
    <property type="entry name" value="ACT_Bt0572_1"/>
    <property type="match status" value="1"/>
</dbReference>
<dbReference type="GO" id="GO:0005975">
    <property type="term" value="P:carbohydrate metabolic process"/>
    <property type="evidence" value="ECO:0007669"/>
    <property type="project" value="InterPro"/>
</dbReference>